<feature type="compositionally biased region" description="Polar residues" evidence="1">
    <location>
        <begin position="107"/>
        <end position="136"/>
    </location>
</feature>
<feature type="region of interest" description="Disordered" evidence="1">
    <location>
        <begin position="107"/>
        <end position="145"/>
    </location>
</feature>
<feature type="region of interest" description="Disordered" evidence="1">
    <location>
        <begin position="1"/>
        <end position="51"/>
    </location>
</feature>
<evidence type="ECO:0000256" key="1">
    <source>
        <dbReference type="SAM" id="MobiDB-lite"/>
    </source>
</evidence>
<dbReference type="Proteomes" id="UP000823941">
    <property type="component" value="Chromosome 6"/>
</dbReference>
<proteinExistence type="predicted"/>
<dbReference type="EMBL" id="JAHIBW010000006">
    <property type="protein sequence ID" value="KAG7309611.1"/>
    <property type="molecule type" value="Genomic_DNA"/>
</dbReference>
<feature type="compositionally biased region" description="Basic and acidic residues" evidence="1">
    <location>
        <begin position="14"/>
        <end position="33"/>
    </location>
</feature>
<organism evidence="2 3">
    <name type="scientific">Plutella xylostella</name>
    <name type="common">Diamondback moth</name>
    <name type="synonym">Plutella maculipennis</name>
    <dbReference type="NCBI Taxonomy" id="51655"/>
    <lineage>
        <taxon>Eukaryota</taxon>
        <taxon>Metazoa</taxon>
        <taxon>Ecdysozoa</taxon>
        <taxon>Arthropoda</taxon>
        <taxon>Hexapoda</taxon>
        <taxon>Insecta</taxon>
        <taxon>Pterygota</taxon>
        <taxon>Neoptera</taxon>
        <taxon>Endopterygota</taxon>
        <taxon>Lepidoptera</taxon>
        <taxon>Glossata</taxon>
        <taxon>Ditrysia</taxon>
        <taxon>Yponomeutoidea</taxon>
        <taxon>Plutellidae</taxon>
        <taxon>Plutella</taxon>
    </lineage>
</organism>
<evidence type="ECO:0000313" key="3">
    <source>
        <dbReference type="Proteomes" id="UP000823941"/>
    </source>
</evidence>
<keyword evidence="3" id="KW-1185">Reference proteome</keyword>
<name>A0ABQ7QX50_PLUXY</name>
<protein>
    <submittedName>
        <fullName evidence="2">Uncharacterized protein</fullName>
    </submittedName>
</protein>
<gene>
    <name evidence="2" type="ORF">JYU34_004085</name>
</gene>
<sequence>MSLFGNITFRRQRAKSDSETTDKDDKNISKNDTLDGTINSMPAISDDEDDETKKYKLELQRLTQELQSAHKEISDLNLENRQLKLNLEDIKKKYEMCKKLTNDLKNDITTPKKNKKQNSAYLQRQTNTPRTKTPQSKKIPAKTHLETKKDIQLESQDTSTTKTPISTRKHIKKYPNVILSSSNSRNPILQLAEKTVGVDSKICHHKYVSGGIMEQLSHIEKQTKALTKHDFFVLIVGEKEFETSKKYYELIIFIREELKKIQHTNVIICLPTYRCNEYSNIYNRRVETFNSLLYMDNLSHKYAYILDSNKNLEYDISMFLDTKGKINDKGMKIIFDDLSTLIKHIRKPQTFIPVNEERRGNETNKPTANHGHKSEIGSNLFRDQ</sequence>
<accession>A0ABQ7QX50</accession>
<comment type="caution">
    <text evidence="2">The sequence shown here is derived from an EMBL/GenBank/DDBJ whole genome shotgun (WGS) entry which is preliminary data.</text>
</comment>
<evidence type="ECO:0000313" key="2">
    <source>
        <dbReference type="EMBL" id="KAG7309611.1"/>
    </source>
</evidence>
<reference evidence="2 3" key="1">
    <citation type="submission" date="2021-06" db="EMBL/GenBank/DDBJ databases">
        <title>A haploid diamondback moth (Plutella xylostella L.) genome assembly resolves 31 chromosomes and identifies a diamide resistance mutation.</title>
        <authorList>
            <person name="Ward C.M."/>
            <person name="Perry K.D."/>
            <person name="Baker G."/>
            <person name="Powis K."/>
            <person name="Heckel D.G."/>
            <person name="Baxter S.W."/>
        </authorList>
    </citation>
    <scope>NUCLEOTIDE SEQUENCE [LARGE SCALE GENOMIC DNA]</scope>
    <source>
        <strain evidence="2 3">LV</strain>
        <tissue evidence="2">Single pupa</tissue>
    </source>
</reference>
<feature type="region of interest" description="Disordered" evidence="1">
    <location>
        <begin position="355"/>
        <end position="384"/>
    </location>
</feature>